<reference evidence="1 2" key="1">
    <citation type="submission" date="2019-03" db="EMBL/GenBank/DDBJ databases">
        <title>Genomic Encyclopedia of Archaeal and Bacterial Type Strains, Phase II (KMG-II): from individual species to whole genera.</title>
        <authorList>
            <person name="Goeker M."/>
        </authorList>
    </citation>
    <scope>NUCLEOTIDE SEQUENCE [LARGE SCALE GENOMIC DNA]</scope>
    <source>
        <strain evidence="1 2">DSM 45499</strain>
    </source>
</reference>
<protein>
    <recommendedName>
        <fullName evidence="3">Short subunit dehydrogenase</fullName>
    </recommendedName>
</protein>
<dbReference type="Gene3D" id="3.40.50.720">
    <property type="entry name" value="NAD(P)-binding Rossmann-like Domain"/>
    <property type="match status" value="1"/>
</dbReference>
<dbReference type="RefSeq" id="WP_133907195.1">
    <property type="nucleotide sequence ID" value="NZ_SOCP01000017.1"/>
</dbReference>
<evidence type="ECO:0000313" key="2">
    <source>
        <dbReference type="Proteomes" id="UP000294927"/>
    </source>
</evidence>
<dbReference type="SUPFAM" id="SSF51735">
    <property type="entry name" value="NAD(P)-binding Rossmann-fold domains"/>
    <property type="match status" value="1"/>
</dbReference>
<proteinExistence type="predicted"/>
<dbReference type="OrthoDB" id="4335506at2"/>
<dbReference type="EMBL" id="SOCP01000017">
    <property type="protein sequence ID" value="TDV42587.1"/>
    <property type="molecule type" value="Genomic_DNA"/>
</dbReference>
<gene>
    <name evidence="1" type="ORF">CLV71_11757</name>
</gene>
<dbReference type="Proteomes" id="UP000294927">
    <property type="component" value="Unassembled WGS sequence"/>
</dbReference>
<accession>A0A4R7V203</accession>
<dbReference type="InterPro" id="IPR036291">
    <property type="entry name" value="NAD(P)-bd_dom_sf"/>
</dbReference>
<organism evidence="1 2">
    <name type="scientific">Actinophytocola oryzae</name>
    <dbReference type="NCBI Taxonomy" id="502181"/>
    <lineage>
        <taxon>Bacteria</taxon>
        <taxon>Bacillati</taxon>
        <taxon>Actinomycetota</taxon>
        <taxon>Actinomycetes</taxon>
        <taxon>Pseudonocardiales</taxon>
        <taxon>Pseudonocardiaceae</taxon>
    </lineage>
</organism>
<keyword evidence="2" id="KW-1185">Reference proteome</keyword>
<comment type="caution">
    <text evidence="1">The sequence shown here is derived from an EMBL/GenBank/DDBJ whole genome shotgun (WGS) entry which is preliminary data.</text>
</comment>
<dbReference type="AlphaFoldDB" id="A0A4R7V203"/>
<evidence type="ECO:0008006" key="3">
    <source>
        <dbReference type="Google" id="ProtNLM"/>
    </source>
</evidence>
<name>A0A4R7V203_9PSEU</name>
<evidence type="ECO:0000313" key="1">
    <source>
        <dbReference type="EMBL" id="TDV42587.1"/>
    </source>
</evidence>
<sequence length="183" mass="19469">MVARRALVLGGTGMLAGVAAALLDDDWYVVLPSRRRPRIPATNGDNRRPHWVQADWSVPTALADSVKDALGGPADLLVAWVHREVRTGVLRAVAPLLADGAPVVEVHGSASANPVGGCPDPVLDSHATQQVVLGYVRHAGRTRWLTHREISDGVLEAVKRALAGKPSHVNQVGEFRPSITSGR</sequence>